<dbReference type="EMBL" id="CM015712">
    <property type="protein sequence ID" value="KAF3707096.1"/>
    <property type="molecule type" value="Genomic_DNA"/>
</dbReference>
<evidence type="ECO:0000259" key="3">
    <source>
        <dbReference type="Pfam" id="PF00129"/>
    </source>
</evidence>
<keyword evidence="5" id="KW-1185">Reference proteome</keyword>
<dbReference type="PANTHER" id="PTHR16675">
    <property type="entry name" value="MHC CLASS I-RELATED"/>
    <property type="match status" value="1"/>
</dbReference>
<dbReference type="AlphaFoldDB" id="A0A6G1QYE6"/>
<feature type="signal peptide" evidence="2">
    <location>
        <begin position="1"/>
        <end position="28"/>
    </location>
</feature>
<dbReference type="GO" id="GO:0005615">
    <property type="term" value="C:extracellular space"/>
    <property type="evidence" value="ECO:0007669"/>
    <property type="project" value="TreeGrafter"/>
</dbReference>
<dbReference type="GO" id="GO:0006955">
    <property type="term" value="P:immune response"/>
    <property type="evidence" value="ECO:0007669"/>
    <property type="project" value="TreeGrafter"/>
</dbReference>
<keyword evidence="2" id="KW-0732">Signal</keyword>
<feature type="chain" id="PRO_5026328229" evidence="2">
    <location>
        <begin position="29"/>
        <end position="186"/>
    </location>
</feature>
<proteinExistence type="predicted"/>
<dbReference type="InterPro" id="IPR050208">
    <property type="entry name" value="MHC_class-I_related"/>
</dbReference>
<dbReference type="InterPro" id="IPR011162">
    <property type="entry name" value="MHC_I/II-like_Ag-recog"/>
</dbReference>
<dbReference type="GO" id="GO:0009897">
    <property type="term" value="C:external side of plasma membrane"/>
    <property type="evidence" value="ECO:0007669"/>
    <property type="project" value="TreeGrafter"/>
</dbReference>
<dbReference type="SUPFAM" id="SSF54452">
    <property type="entry name" value="MHC antigen-recognition domain"/>
    <property type="match status" value="1"/>
</dbReference>
<reference evidence="4 5" key="1">
    <citation type="submission" date="2019-02" db="EMBL/GenBank/DDBJ databases">
        <title>Opniocepnalus argus genome.</title>
        <authorList>
            <person name="Zhou C."/>
            <person name="Xiao S."/>
        </authorList>
    </citation>
    <scope>NUCLEOTIDE SEQUENCE [LARGE SCALE GENOMIC DNA]</scope>
    <source>
        <strain evidence="4">OARG1902GOOAL</strain>
        <tissue evidence="4">Muscle</tissue>
    </source>
</reference>
<protein>
    <submittedName>
        <fullName evidence="4">Major histocompatibility complex class I-related gene protein</fullName>
    </submittedName>
</protein>
<dbReference type="InterPro" id="IPR011161">
    <property type="entry name" value="MHC_I-like_Ag-recog"/>
</dbReference>
<dbReference type="Pfam" id="PF00129">
    <property type="entry name" value="MHC_I"/>
    <property type="match status" value="1"/>
</dbReference>
<dbReference type="Proteomes" id="UP000503349">
    <property type="component" value="Chromosome 1"/>
</dbReference>
<feature type="domain" description="MHC class I-like antigen recognition-like" evidence="3">
    <location>
        <begin position="30"/>
        <end position="172"/>
    </location>
</feature>
<keyword evidence="1" id="KW-0325">Glycoprotein</keyword>
<name>A0A6G1QYE6_CHAAH</name>
<evidence type="ECO:0000256" key="2">
    <source>
        <dbReference type="SAM" id="SignalP"/>
    </source>
</evidence>
<dbReference type="PANTHER" id="PTHR16675:SF237">
    <property type="entry name" value="MHC CLASS I ANTIGEN TRANSCRIPT VARIANT 1-RELATED"/>
    <property type="match status" value="1"/>
</dbReference>
<evidence type="ECO:0000313" key="4">
    <source>
        <dbReference type="EMBL" id="KAF3707096.1"/>
    </source>
</evidence>
<dbReference type="Gene3D" id="3.30.500.10">
    <property type="entry name" value="MHC class I-like antigen recognition-like"/>
    <property type="match status" value="1"/>
</dbReference>
<reference evidence="5" key="2">
    <citation type="submission" date="2019-02" db="EMBL/GenBank/DDBJ databases">
        <title>Opniocepnalus argus Var Kimnra genome.</title>
        <authorList>
            <person name="Zhou C."/>
            <person name="Xiao S."/>
        </authorList>
    </citation>
    <scope>NUCLEOTIDE SEQUENCE [LARGE SCALE GENOMIC DNA]</scope>
</reference>
<sequence>MFTRTEPIYQIRIKSLFLLLLFCHVSSPVKHSLKFLITASSGIQNLPELVVVVLVDDVQAGYCKSNKTIEVNHDVWKTLFKENPWLLELYTQQCFETLPKRFKPRLDRIMQHFNQSGGVHILQLMQSCNLDEKTQTVFSQYGYHGKDFMSFNLKKGTWILLKPEADVIQQEWFLPHRFLLVLSELL</sequence>
<evidence type="ECO:0000313" key="5">
    <source>
        <dbReference type="Proteomes" id="UP000503349"/>
    </source>
</evidence>
<dbReference type="InterPro" id="IPR037055">
    <property type="entry name" value="MHC_I-like_Ag-recog_sf"/>
</dbReference>
<gene>
    <name evidence="4" type="ORF">EXN66_Car000269</name>
</gene>
<evidence type="ECO:0000256" key="1">
    <source>
        <dbReference type="ARBA" id="ARBA00023180"/>
    </source>
</evidence>
<accession>A0A6G1QYE6</accession>
<organism evidence="4 5">
    <name type="scientific">Channa argus</name>
    <name type="common">Northern snakehead</name>
    <name type="synonym">Ophicephalus argus</name>
    <dbReference type="NCBI Taxonomy" id="215402"/>
    <lineage>
        <taxon>Eukaryota</taxon>
        <taxon>Metazoa</taxon>
        <taxon>Chordata</taxon>
        <taxon>Craniata</taxon>
        <taxon>Vertebrata</taxon>
        <taxon>Euteleostomi</taxon>
        <taxon>Actinopterygii</taxon>
        <taxon>Neopterygii</taxon>
        <taxon>Teleostei</taxon>
        <taxon>Neoteleostei</taxon>
        <taxon>Acanthomorphata</taxon>
        <taxon>Anabantaria</taxon>
        <taxon>Anabantiformes</taxon>
        <taxon>Channoidei</taxon>
        <taxon>Channidae</taxon>
        <taxon>Channa</taxon>
    </lineage>
</organism>